<evidence type="ECO:0000256" key="8">
    <source>
        <dbReference type="ARBA" id="ARBA00022741"/>
    </source>
</evidence>
<accession>A0A1H8RUE5</accession>
<keyword evidence="5" id="KW-0597">Phosphoprotein</keyword>
<dbReference type="GO" id="GO:0004721">
    <property type="term" value="F:phosphoprotein phosphatase activity"/>
    <property type="evidence" value="ECO:0007669"/>
    <property type="project" value="TreeGrafter"/>
</dbReference>
<keyword evidence="9 17" id="KW-0418">Kinase</keyword>
<keyword evidence="13 14" id="KW-0472">Membrane</keyword>
<gene>
    <name evidence="16" type="ORF">KP014_07185</name>
    <name evidence="17" type="ORF">SAMN04487895_110108</name>
</gene>
<dbReference type="InterPro" id="IPR003661">
    <property type="entry name" value="HisK_dim/P_dom"/>
</dbReference>
<evidence type="ECO:0000256" key="2">
    <source>
        <dbReference type="ARBA" id="ARBA00004651"/>
    </source>
</evidence>
<dbReference type="InterPro" id="IPR005467">
    <property type="entry name" value="His_kinase_dom"/>
</dbReference>
<sequence length="336" mass="39338">MRLDLFLRDKSSSILLNIFCSIFLAIILFSLGNPTEIVILIFLVWHMILITFYSVHYISRRKYFDNILKNASDSEKKYLISEIIEPPRYVDSITYYTLLKMANKSMLEEITMIKNDRKEYKEYVEQWVHEIKTPISAIKLSGENNKSEVTRLILSELERIDHYVEQALFYARSEHVENDYLIKECSLATSVHSVLVENKQMFIKNKIKVELKGLEKTVYSDHKWVEFILNELLMNSIKYRSDQSPCINIYAEDKKNGVMLVIEDNGIGISSHELPRLFDKGYTGNKGRQFKKSTGIGLYLCKKMCEKLGLLIEIQSKEHEYTKVIIFFPKGRLVKL</sequence>
<dbReference type="EMBL" id="CP076607">
    <property type="protein sequence ID" value="QWU16974.1"/>
    <property type="molecule type" value="Genomic_DNA"/>
</dbReference>
<dbReference type="Proteomes" id="UP000198809">
    <property type="component" value="Unassembled WGS sequence"/>
</dbReference>
<dbReference type="EMBL" id="FODH01000010">
    <property type="protein sequence ID" value="SEO69965.1"/>
    <property type="molecule type" value="Genomic_DNA"/>
</dbReference>
<dbReference type="GO" id="GO:0005886">
    <property type="term" value="C:plasma membrane"/>
    <property type="evidence" value="ECO:0007669"/>
    <property type="project" value="UniProtKB-SubCell"/>
</dbReference>
<feature type="domain" description="Histidine kinase" evidence="15">
    <location>
        <begin position="126"/>
        <end position="332"/>
    </location>
</feature>
<dbReference type="InterPro" id="IPR036890">
    <property type="entry name" value="HATPase_C_sf"/>
</dbReference>
<evidence type="ECO:0000256" key="13">
    <source>
        <dbReference type="ARBA" id="ARBA00023136"/>
    </source>
</evidence>
<comment type="subcellular location">
    <subcellularLocation>
        <location evidence="2">Cell membrane</location>
        <topology evidence="2">Multi-pass membrane protein</topology>
    </subcellularLocation>
</comment>
<dbReference type="GO" id="GO:0016036">
    <property type="term" value="P:cellular response to phosphate starvation"/>
    <property type="evidence" value="ECO:0007669"/>
    <property type="project" value="TreeGrafter"/>
</dbReference>
<name>A0A1H8RUE5_9BACL</name>
<dbReference type="OrthoDB" id="9780487at2"/>
<dbReference type="GO" id="GO:0000155">
    <property type="term" value="F:phosphorelay sensor kinase activity"/>
    <property type="evidence" value="ECO:0007669"/>
    <property type="project" value="InterPro"/>
</dbReference>
<keyword evidence="11 14" id="KW-1133">Transmembrane helix</keyword>
<dbReference type="SMART" id="SM00387">
    <property type="entry name" value="HATPase_c"/>
    <property type="match status" value="1"/>
</dbReference>
<evidence type="ECO:0000256" key="9">
    <source>
        <dbReference type="ARBA" id="ARBA00022777"/>
    </source>
</evidence>
<dbReference type="Pfam" id="PF02518">
    <property type="entry name" value="HATPase_c"/>
    <property type="match status" value="1"/>
</dbReference>
<dbReference type="PANTHER" id="PTHR45453:SF2">
    <property type="entry name" value="HISTIDINE KINASE"/>
    <property type="match status" value="1"/>
</dbReference>
<keyword evidence="12" id="KW-0902">Two-component regulatory system</keyword>
<evidence type="ECO:0000256" key="5">
    <source>
        <dbReference type="ARBA" id="ARBA00022553"/>
    </source>
</evidence>
<dbReference type="InterPro" id="IPR036097">
    <property type="entry name" value="HisK_dim/P_sf"/>
</dbReference>
<comment type="catalytic activity">
    <reaction evidence="1">
        <text>ATP + protein L-histidine = ADP + protein N-phospho-L-histidine.</text>
        <dbReference type="EC" id="2.7.13.3"/>
    </reaction>
</comment>
<evidence type="ECO:0000256" key="6">
    <source>
        <dbReference type="ARBA" id="ARBA00022679"/>
    </source>
</evidence>
<evidence type="ECO:0000256" key="3">
    <source>
        <dbReference type="ARBA" id="ARBA00012438"/>
    </source>
</evidence>
<evidence type="ECO:0000256" key="12">
    <source>
        <dbReference type="ARBA" id="ARBA00023012"/>
    </source>
</evidence>
<dbReference type="STRING" id="1333845.SAMN04487895_110108"/>
<evidence type="ECO:0000313" key="18">
    <source>
        <dbReference type="Proteomes" id="UP000198809"/>
    </source>
</evidence>
<evidence type="ECO:0000256" key="7">
    <source>
        <dbReference type="ARBA" id="ARBA00022692"/>
    </source>
</evidence>
<evidence type="ECO:0000259" key="15">
    <source>
        <dbReference type="PROSITE" id="PS50109"/>
    </source>
</evidence>
<evidence type="ECO:0000313" key="19">
    <source>
        <dbReference type="Proteomes" id="UP000683429"/>
    </source>
</evidence>
<evidence type="ECO:0000256" key="4">
    <source>
        <dbReference type="ARBA" id="ARBA00022475"/>
    </source>
</evidence>
<keyword evidence="19" id="KW-1185">Reference proteome</keyword>
<proteinExistence type="predicted"/>
<dbReference type="Gene3D" id="3.30.565.10">
    <property type="entry name" value="Histidine kinase-like ATPase, C-terminal domain"/>
    <property type="match status" value="1"/>
</dbReference>
<evidence type="ECO:0000256" key="10">
    <source>
        <dbReference type="ARBA" id="ARBA00022840"/>
    </source>
</evidence>
<dbReference type="AlphaFoldDB" id="A0A1H8RUE5"/>
<organism evidence="17 18">
    <name type="scientific">Paenibacillus sophorae</name>
    <dbReference type="NCBI Taxonomy" id="1333845"/>
    <lineage>
        <taxon>Bacteria</taxon>
        <taxon>Bacillati</taxon>
        <taxon>Bacillota</taxon>
        <taxon>Bacilli</taxon>
        <taxon>Bacillales</taxon>
        <taxon>Paenibacillaceae</taxon>
        <taxon>Paenibacillus</taxon>
    </lineage>
</organism>
<evidence type="ECO:0000256" key="14">
    <source>
        <dbReference type="SAM" id="Phobius"/>
    </source>
</evidence>
<keyword evidence="10" id="KW-0067">ATP-binding</keyword>
<dbReference type="InterPro" id="IPR004358">
    <property type="entry name" value="Sig_transdc_His_kin-like_C"/>
</dbReference>
<keyword evidence="4" id="KW-1003">Cell membrane</keyword>
<dbReference type="PANTHER" id="PTHR45453">
    <property type="entry name" value="PHOSPHATE REGULON SENSOR PROTEIN PHOR"/>
    <property type="match status" value="1"/>
</dbReference>
<dbReference type="PRINTS" id="PR00344">
    <property type="entry name" value="BCTRLSENSOR"/>
</dbReference>
<dbReference type="CDD" id="cd00082">
    <property type="entry name" value="HisKA"/>
    <property type="match status" value="1"/>
</dbReference>
<dbReference type="Proteomes" id="UP000683429">
    <property type="component" value="Chromosome"/>
</dbReference>
<dbReference type="InterPro" id="IPR003594">
    <property type="entry name" value="HATPase_dom"/>
</dbReference>
<feature type="transmembrane region" description="Helical" evidence="14">
    <location>
        <begin position="12"/>
        <end position="31"/>
    </location>
</feature>
<keyword evidence="6" id="KW-0808">Transferase</keyword>
<reference evidence="16 19" key="2">
    <citation type="submission" date="2021-06" db="EMBL/GenBank/DDBJ databases">
        <title>Whole genome sequence of Paenibacillus sophorae DSM23020 for comparative genomics.</title>
        <authorList>
            <person name="Kim M.-J."/>
            <person name="Lee G."/>
            <person name="Shin J.-H."/>
        </authorList>
    </citation>
    <scope>NUCLEOTIDE SEQUENCE [LARGE SCALE GENOMIC DNA]</scope>
    <source>
        <strain evidence="16 19">DSM 23020</strain>
    </source>
</reference>
<dbReference type="SMART" id="SM00388">
    <property type="entry name" value="HisKA"/>
    <property type="match status" value="1"/>
</dbReference>
<keyword evidence="7 14" id="KW-0812">Transmembrane</keyword>
<feature type="transmembrane region" description="Helical" evidence="14">
    <location>
        <begin position="37"/>
        <end position="59"/>
    </location>
</feature>
<dbReference type="RefSeq" id="WP_036590852.1">
    <property type="nucleotide sequence ID" value="NZ_CP076607.1"/>
</dbReference>
<dbReference type="EC" id="2.7.13.3" evidence="3"/>
<evidence type="ECO:0000313" key="16">
    <source>
        <dbReference type="EMBL" id="QWU16974.1"/>
    </source>
</evidence>
<evidence type="ECO:0000256" key="1">
    <source>
        <dbReference type="ARBA" id="ARBA00000085"/>
    </source>
</evidence>
<protein>
    <recommendedName>
        <fullName evidence="3">histidine kinase</fullName>
        <ecNumber evidence="3">2.7.13.3</ecNumber>
    </recommendedName>
</protein>
<dbReference type="InterPro" id="IPR050351">
    <property type="entry name" value="BphY/WalK/GraS-like"/>
</dbReference>
<evidence type="ECO:0000313" key="17">
    <source>
        <dbReference type="EMBL" id="SEO69965.1"/>
    </source>
</evidence>
<keyword evidence="8" id="KW-0547">Nucleotide-binding</keyword>
<dbReference type="SUPFAM" id="SSF55874">
    <property type="entry name" value="ATPase domain of HSP90 chaperone/DNA topoisomerase II/histidine kinase"/>
    <property type="match status" value="1"/>
</dbReference>
<reference evidence="17 18" key="1">
    <citation type="submission" date="2016-10" db="EMBL/GenBank/DDBJ databases">
        <authorList>
            <person name="de Groot N.N."/>
        </authorList>
    </citation>
    <scope>NUCLEOTIDE SEQUENCE [LARGE SCALE GENOMIC DNA]</scope>
    <source>
        <strain evidence="17 18">CGMCC 1.10238</strain>
    </source>
</reference>
<evidence type="ECO:0000256" key="11">
    <source>
        <dbReference type="ARBA" id="ARBA00022989"/>
    </source>
</evidence>
<dbReference type="PROSITE" id="PS50109">
    <property type="entry name" value="HIS_KIN"/>
    <property type="match status" value="1"/>
</dbReference>
<dbReference type="SUPFAM" id="SSF47384">
    <property type="entry name" value="Homodimeric domain of signal transducing histidine kinase"/>
    <property type="match status" value="1"/>
</dbReference>
<dbReference type="GO" id="GO:0005524">
    <property type="term" value="F:ATP binding"/>
    <property type="evidence" value="ECO:0007669"/>
    <property type="project" value="UniProtKB-KW"/>
</dbReference>